<protein>
    <submittedName>
        <fullName evidence="1">DUF2789 domain-containing protein</fullName>
    </submittedName>
</protein>
<dbReference type="AlphaFoldDB" id="A0A975SLX2"/>
<organism evidence="1 2">
    <name type="scientific">Azospira inquinata</name>
    <dbReference type="NCBI Taxonomy" id="2785627"/>
    <lineage>
        <taxon>Bacteria</taxon>
        <taxon>Pseudomonadati</taxon>
        <taxon>Pseudomonadota</taxon>
        <taxon>Betaproteobacteria</taxon>
        <taxon>Rhodocyclales</taxon>
        <taxon>Rhodocyclaceae</taxon>
        <taxon>Azospira</taxon>
    </lineage>
</organism>
<evidence type="ECO:0000313" key="1">
    <source>
        <dbReference type="EMBL" id="QWT48506.1"/>
    </source>
</evidence>
<reference evidence="1" key="1">
    <citation type="submission" date="2020-11" db="EMBL/GenBank/DDBJ databases">
        <title>Azospira inquinata sp. nov.</title>
        <authorList>
            <person name="Moe W.M."/>
            <person name="Mikes M.C."/>
        </authorList>
    </citation>
    <scope>NUCLEOTIDE SEQUENCE</scope>
    <source>
        <strain evidence="1">Azo-3</strain>
    </source>
</reference>
<dbReference type="InterPro" id="IPR021250">
    <property type="entry name" value="DUF2789"/>
</dbReference>
<dbReference type="KEGG" id="aiq:Azoinq_11680"/>
<evidence type="ECO:0000313" key="2">
    <source>
        <dbReference type="Proteomes" id="UP000683428"/>
    </source>
</evidence>
<dbReference type="Proteomes" id="UP000683428">
    <property type="component" value="Chromosome"/>
</dbReference>
<gene>
    <name evidence="1" type="ORF">Azoinq_11680</name>
</gene>
<dbReference type="Pfam" id="PF10982">
    <property type="entry name" value="DUF2789"/>
    <property type="match status" value="1"/>
</dbReference>
<proteinExistence type="predicted"/>
<keyword evidence="2" id="KW-1185">Reference proteome</keyword>
<dbReference type="EMBL" id="CP064782">
    <property type="protein sequence ID" value="QWT48506.1"/>
    <property type="molecule type" value="Genomic_DNA"/>
</dbReference>
<sequence>MERSDYNLSSLFAQLGKSSNEGAMRAFIESHGPLPEGIRLHEAPFWNASQAAFLAESVSEDADWAQAVESLNTLLHAPH</sequence>
<dbReference type="RefSeq" id="WP_216132000.1">
    <property type="nucleotide sequence ID" value="NZ_CP064782.1"/>
</dbReference>
<name>A0A975SLX2_9RHOO</name>
<accession>A0A975SLX2</accession>